<evidence type="ECO:0000313" key="2">
    <source>
        <dbReference type="Proteomes" id="UP001470230"/>
    </source>
</evidence>
<comment type="caution">
    <text evidence="1">The sequence shown here is derived from an EMBL/GenBank/DDBJ whole genome shotgun (WGS) entry which is preliminary data.</text>
</comment>
<dbReference type="Gene3D" id="2.60.120.260">
    <property type="entry name" value="Galactose-binding domain-like"/>
    <property type="match status" value="1"/>
</dbReference>
<dbReference type="InterPro" id="IPR008979">
    <property type="entry name" value="Galactose-bd-like_sf"/>
</dbReference>
<evidence type="ECO:0008006" key="3">
    <source>
        <dbReference type="Google" id="ProtNLM"/>
    </source>
</evidence>
<protein>
    <recommendedName>
        <fullName evidence="3">F5/8 type C domain-containing protein</fullName>
    </recommendedName>
</protein>
<name>A0ABR2JW18_9EUKA</name>
<evidence type="ECO:0000313" key="1">
    <source>
        <dbReference type="EMBL" id="KAK8882621.1"/>
    </source>
</evidence>
<keyword evidence="2" id="KW-1185">Reference proteome</keyword>
<gene>
    <name evidence="1" type="ORF">M9Y10_045263</name>
</gene>
<reference evidence="1 2" key="1">
    <citation type="submission" date="2024-04" db="EMBL/GenBank/DDBJ databases">
        <title>Tritrichomonas musculus Genome.</title>
        <authorList>
            <person name="Alves-Ferreira E."/>
            <person name="Grigg M."/>
            <person name="Lorenzi H."/>
            <person name="Galac M."/>
        </authorList>
    </citation>
    <scope>NUCLEOTIDE SEQUENCE [LARGE SCALE GENOMIC DNA]</scope>
    <source>
        <strain evidence="1 2">EAF2021</strain>
    </source>
</reference>
<dbReference type="SUPFAM" id="SSF49785">
    <property type="entry name" value="Galactose-binding domain-like"/>
    <property type="match status" value="1"/>
</dbReference>
<organism evidence="1 2">
    <name type="scientific">Tritrichomonas musculus</name>
    <dbReference type="NCBI Taxonomy" id="1915356"/>
    <lineage>
        <taxon>Eukaryota</taxon>
        <taxon>Metamonada</taxon>
        <taxon>Parabasalia</taxon>
        <taxon>Tritrichomonadida</taxon>
        <taxon>Tritrichomonadidae</taxon>
        <taxon>Tritrichomonas</taxon>
    </lineage>
</organism>
<proteinExistence type="predicted"/>
<accession>A0ABR2JW18</accession>
<dbReference type="Proteomes" id="UP001470230">
    <property type="component" value="Unassembled WGS sequence"/>
</dbReference>
<dbReference type="EMBL" id="JAPFFF010000009">
    <property type="protein sequence ID" value="KAK8882621.1"/>
    <property type="molecule type" value="Genomic_DNA"/>
</dbReference>
<sequence length="176" mass="20053">MAEKFAGLTIDFTDQPFEGIFTNMFSQCGNKNPCESGLIKIIPSDQICNNCLNIITPNWKQHWFSFFGPNPFVKFDFINLKIILSAYSIRTYSGQEGYGHLQSWIVQGSNDDNIYENLDEQVNNNDLNSNSAFHTYKLSGSSKPYRFIKLTMTGNNHAGTDFMVIRNIEFFGSLTK</sequence>